<dbReference type="EMBL" id="UOFT01000027">
    <property type="protein sequence ID" value="VAW92693.1"/>
    <property type="molecule type" value="Genomic_DNA"/>
</dbReference>
<proteinExistence type="predicted"/>
<feature type="compositionally biased region" description="Basic residues" evidence="2">
    <location>
        <begin position="350"/>
        <end position="364"/>
    </location>
</feature>
<dbReference type="PANTHER" id="PTHR38043:SF1">
    <property type="entry name" value="PROTEIN HEMX"/>
    <property type="match status" value="1"/>
</dbReference>
<evidence type="ECO:0008006" key="5">
    <source>
        <dbReference type="Google" id="ProtNLM"/>
    </source>
</evidence>
<dbReference type="PANTHER" id="PTHR38043">
    <property type="entry name" value="PROTEIN HEMX"/>
    <property type="match status" value="1"/>
</dbReference>
<keyword evidence="3" id="KW-0812">Transmembrane</keyword>
<evidence type="ECO:0000256" key="2">
    <source>
        <dbReference type="SAM" id="MobiDB-lite"/>
    </source>
</evidence>
<protein>
    <recommendedName>
        <fullName evidence="5">Uroporphyrinogen-III C-methyltransferase</fullName>
    </recommendedName>
</protein>
<keyword evidence="1" id="KW-0175">Coiled coil</keyword>
<feature type="compositionally biased region" description="Basic and acidic residues" evidence="2">
    <location>
        <begin position="365"/>
        <end position="376"/>
    </location>
</feature>
<feature type="coiled-coil region" evidence="1">
    <location>
        <begin position="52"/>
        <end position="101"/>
    </location>
</feature>
<evidence type="ECO:0000256" key="3">
    <source>
        <dbReference type="SAM" id="Phobius"/>
    </source>
</evidence>
<keyword evidence="3" id="KW-0472">Membrane</keyword>
<evidence type="ECO:0000256" key="1">
    <source>
        <dbReference type="SAM" id="Coils"/>
    </source>
</evidence>
<evidence type="ECO:0000313" key="4">
    <source>
        <dbReference type="EMBL" id="VAW92693.1"/>
    </source>
</evidence>
<sequence length="419" mass="48217">MDKQDETKKEAPPHKVKKRKKPGFSFLNLNLLLSIAIIVAVSFISYIGWKKNNQQQSIITAQQQQLEQIRQQQAQVDEQVQKQLQQNTVTQNQELNTLKETITAFLKQNQYSRRDWLIAEAEYLIKLANHRLVLVRDVTTSINALRAADDRLREVGNPRFIPLRQALAVDIQQLNSVPVVDIVGLSLKLNAIQKQIEALPLKTPDPKTIEQKNQQTTQLSQVDGWKNIPAAIWQDLLKLFQVQRHNERVQPLLSPEHRFFLVQNVKLQLEQARLALLNNQPVIYKDRIQQAQQWIKRYFDNQHSLSQSVNKHLTELAQAKLNIKLPDISSSLIKLQLISSGNNQPEKPKSKIKKPTKKKKVKKNKLIEKKPAESKLQKKIPITEIPTVKNKPQANKPEKTDKLKQPTKPVPKENNGTTI</sequence>
<gene>
    <name evidence="4" type="ORF">MNBD_GAMMA23-2492</name>
</gene>
<dbReference type="Pfam" id="PF04375">
    <property type="entry name" value="HemX"/>
    <property type="match status" value="1"/>
</dbReference>
<organism evidence="4">
    <name type="scientific">hydrothermal vent metagenome</name>
    <dbReference type="NCBI Taxonomy" id="652676"/>
    <lineage>
        <taxon>unclassified sequences</taxon>
        <taxon>metagenomes</taxon>
        <taxon>ecological metagenomes</taxon>
    </lineage>
</organism>
<feature type="transmembrane region" description="Helical" evidence="3">
    <location>
        <begin position="27"/>
        <end position="49"/>
    </location>
</feature>
<dbReference type="InterPro" id="IPR007470">
    <property type="entry name" value="HemX"/>
</dbReference>
<accession>A0A3B0ZXK1</accession>
<feature type="region of interest" description="Disordered" evidence="2">
    <location>
        <begin position="339"/>
        <end position="419"/>
    </location>
</feature>
<keyword evidence="3" id="KW-1133">Transmembrane helix</keyword>
<dbReference type="AlphaFoldDB" id="A0A3B0ZXK1"/>
<reference evidence="4" key="1">
    <citation type="submission" date="2018-06" db="EMBL/GenBank/DDBJ databases">
        <authorList>
            <person name="Zhirakovskaya E."/>
        </authorList>
    </citation>
    <scope>NUCLEOTIDE SEQUENCE</scope>
</reference>
<name>A0A3B0ZXK1_9ZZZZ</name>